<evidence type="ECO:0000313" key="6">
    <source>
        <dbReference type="EMBL" id="KAL0299665.1"/>
    </source>
</evidence>
<dbReference type="GO" id="GO:0005829">
    <property type="term" value="C:cytosol"/>
    <property type="evidence" value="ECO:0007669"/>
    <property type="project" value="TreeGrafter"/>
</dbReference>
<dbReference type="GO" id="GO:0000287">
    <property type="term" value="F:magnesium ion binding"/>
    <property type="evidence" value="ECO:0007669"/>
    <property type="project" value="InterPro"/>
</dbReference>
<dbReference type="InterPro" id="IPR035246">
    <property type="entry name" value="Spermidine_synt_N"/>
</dbReference>
<evidence type="ECO:0000259" key="5">
    <source>
        <dbReference type="PROSITE" id="PS51006"/>
    </source>
</evidence>
<feature type="domain" description="PABS" evidence="5">
    <location>
        <begin position="49"/>
        <end position="285"/>
    </location>
</feature>
<dbReference type="InterPro" id="IPR001045">
    <property type="entry name" value="Spermi_synthase"/>
</dbReference>
<proteinExistence type="inferred from homology"/>
<evidence type="ECO:0000256" key="1">
    <source>
        <dbReference type="ARBA" id="ARBA00007867"/>
    </source>
</evidence>
<dbReference type="FunFam" id="3.40.50.150:FF:000048">
    <property type="entry name" value="Spermidine synthase 1"/>
    <property type="match status" value="1"/>
</dbReference>
<gene>
    <name evidence="6" type="ORF">Sradi_6626300</name>
</gene>
<dbReference type="InterPro" id="IPR030374">
    <property type="entry name" value="PABS"/>
</dbReference>
<dbReference type="InterPro" id="IPR037163">
    <property type="entry name" value="Spermidine_synt_N_sf"/>
</dbReference>
<dbReference type="EMBL" id="JACGWJ010000031">
    <property type="protein sequence ID" value="KAL0299665.1"/>
    <property type="molecule type" value="Genomic_DNA"/>
</dbReference>
<dbReference type="Pfam" id="PF00224">
    <property type="entry name" value="PK"/>
    <property type="match status" value="1"/>
</dbReference>
<sequence length="784" mass="86585">MEGDAGKRFGDMDGRESNASSEAVIPSCCLKAKASQPESNAKCHSTVVSGWFSEPLSSSGETHSLKVEKILFKEKSLYQEVLVFQSTAYGKVLVLDGIVQLTEKDECAYQEMIAHLPLCSIEAPKNVLVVGGGDGGVLREIARHCSVETIDICEIDQMVIDVSKKFFPQLAIGFQDPRVHLHVGDAVEFLRHTPPGKYDAIIVDSSDPVGPAQELVEKPFFETIARALRPGGVLCNMAESMWLHTHLIQDMISICRETFKGSVHYAWANVPTYPSGVIGFLLCATEGPPVDFKHPINPIEKLDGALEYQRQLKFYNSERLLLNKSPSFTADNELSKLVLIVLEPSVPAAALRRFSWDFVSIYFGLLNEAFISMIINEGTRLQLMMIGAVSVCSITEQTALLNHAKLPDSTSVVLYGNSTFLSCKFGPKVPCHKDHILLSQGWGQKLTPRTVAYGMPPEQDDAQRRSSPHLTDDEVFVCPEDDECFEEQRNETAASLVQSSIELQATVAKLGNQESLLDKLKAVQLHILAMEQWNASRIKTCHRNYSASATNLLHYLALKCLDIDQIKEELSSIGLLTLETVNPHVLSSLSACIQMLIGSRSDSLLSQTCSSEGLPVHKKMGNEKLDLGMTSMMKKVSSNRDLLLGTLQCQKMAHIMVTVGQEVVENDTHITDLVNSGATTFRINCAHGNPELWSKIIRMVKRCSQLLEKPCRILMDLAGPKLRTGRLKDGPCVVKISPKRNAFGTVVRPSKVWLTPQGTGPPPPHLAPDVFCTWMAKNFSISWR</sequence>
<dbReference type="PROSITE" id="PS51006">
    <property type="entry name" value="PABS_2"/>
    <property type="match status" value="1"/>
</dbReference>
<dbReference type="GO" id="GO:0030955">
    <property type="term" value="F:potassium ion binding"/>
    <property type="evidence" value="ECO:0007669"/>
    <property type="project" value="InterPro"/>
</dbReference>
<dbReference type="InterPro" id="IPR015813">
    <property type="entry name" value="Pyrv/PenolPyrv_kinase-like_dom"/>
</dbReference>
<dbReference type="SUPFAM" id="SSF51621">
    <property type="entry name" value="Phosphoenolpyruvate/pyruvate domain"/>
    <property type="match status" value="1"/>
</dbReference>
<dbReference type="InterPro" id="IPR040442">
    <property type="entry name" value="Pyrv_kinase-like_dom_sf"/>
</dbReference>
<dbReference type="PROSITE" id="PS01330">
    <property type="entry name" value="PABS_1"/>
    <property type="match status" value="1"/>
</dbReference>
<comment type="similarity">
    <text evidence="1 4">Belongs to the spermidine/spermine synthase family.</text>
</comment>
<organism evidence="6">
    <name type="scientific">Sesamum radiatum</name>
    <name type="common">Black benniseed</name>
    <dbReference type="NCBI Taxonomy" id="300843"/>
    <lineage>
        <taxon>Eukaryota</taxon>
        <taxon>Viridiplantae</taxon>
        <taxon>Streptophyta</taxon>
        <taxon>Embryophyta</taxon>
        <taxon>Tracheophyta</taxon>
        <taxon>Spermatophyta</taxon>
        <taxon>Magnoliopsida</taxon>
        <taxon>eudicotyledons</taxon>
        <taxon>Gunneridae</taxon>
        <taxon>Pentapetalae</taxon>
        <taxon>asterids</taxon>
        <taxon>lamiids</taxon>
        <taxon>Lamiales</taxon>
        <taxon>Pedaliaceae</taxon>
        <taxon>Sesamum</taxon>
    </lineage>
</organism>
<evidence type="ECO:0000256" key="3">
    <source>
        <dbReference type="PROSITE-ProRule" id="PRU00354"/>
    </source>
</evidence>
<dbReference type="Gene3D" id="3.40.50.150">
    <property type="entry name" value="Vaccinia Virus protein VP39"/>
    <property type="match status" value="1"/>
</dbReference>
<reference evidence="6" key="1">
    <citation type="submission" date="2020-06" db="EMBL/GenBank/DDBJ databases">
        <authorList>
            <person name="Li T."/>
            <person name="Hu X."/>
            <person name="Zhang T."/>
            <person name="Song X."/>
            <person name="Zhang H."/>
            <person name="Dai N."/>
            <person name="Sheng W."/>
            <person name="Hou X."/>
            <person name="Wei L."/>
        </authorList>
    </citation>
    <scope>NUCLEOTIDE SEQUENCE</scope>
    <source>
        <strain evidence="6">G02</strain>
        <tissue evidence="6">Leaf</tissue>
    </source>
</reference>
<evidence type="ECO:0000256" key="4">
    <source>
        <dbReference type="RuleBase" id="RU003836"/>
    </source>
</evidence>
<dbReference type="Gene3D" id="2.30.140.10">
    <property type="entry name" value="Spermidine synthase, tetramerisation domain"/>
    <property type="match status" value="1"/>
</dbReference>
<protein>
    <submittedName>
        <fullName evidence="6">Spermine synthase</fullName>
    </submittedName>
</protein>
<dbReference type="Pfam" id="PF01564">
    <property type="entry name" value="Spermine_synth"/>
    <property type="match status" value="1"/>
</dbReference>
<dbReference type="AlphaFoldDB" id="A0AAW2K183"/>
<keyword evidence="3" id="KW-0620">Polyamine biosynthesis</keyword>
<dbReference type="InterPro" id="IPR029063">
    <property type="entry name" value="SAM-dependent_MTases_sf"/>
</dbReference>
<dbReference type="InterPro" id="IPR015793">
    <property type="entry name" value="Pyrv_Knase_brl"/>
</dbReference>
<dbReference type="NCBIfam" id="TIGR00417">
    <property type="entry name" value="speE"/>
    <property type="match status" value="1"/>
</dbReference>
<feature type="active site" description="Proton acceptor" evidence="3">
    <location>
        <position position="204"/>
    </location>
</feature>
<dbReference type="Gene3D" id="3.20.20.60">
    <property type="entry name" value="Phosphoenolpyruvate-binding domains"/>
    <property type="match status" value="1"/>
</dbReference>
<reference evidence="6" key="2">
    <citation type="journal article" date="2024" name="Plant">
        <title>Genomic evolution and insights into agronomic trait innovations of Sesamum species.</title>
        <authorList>
            <person name="Miao H."/>
            <person name="Wang L."/>
            <person name="Qu L."/>
            <person name="Liu H."/>
            <person name="Sun Y."/>
            <person name="Le M."/>
            <person name="Wang Q."/>
            <person name="Wei S."/>
            <person name="Zheng Y."/>
            <person name="Lin W."/>
            <person name="Duan Y."/>
            <person name="Cao H."/>
            <person name="Xiong S."/>
            <person name="Wang X."/>
            <person name="Wei L."/>
            <person name="Li C."/>
            <person name="Ma Q."/>
            <person name="Ju M."/>
            <person name="Zhao R."/>
            <person name="Li G."/>
            <person name="Mu C."/>
            <person name="Tian Q."/>
            <person name="Mei H."/>
            <person name="Zhang T."/>
            <person name="Gao T."/>
            <person name="Zhang H."/>
        </authorList>
    </citation>
    <scope>NUCLEOTIDE SEQUENCE</scope>
    <source>
        <strain evidence="6">G02</strain>
    </source>
</reference>
<dbReference type="NCBIfam" id="NF002010">
    <property type="entry name" value="PRK00811.1"/>
    <property type="match status" value="1"/>
</dbReference>
<name>A0AAW2K183_SESRA</name>
<accession>A0AAW2K183</accession>
<evidence type="ECO:0000256" key="2">
    <source>
        <dbReference type="ARBA" id="ARBA00022679"/>
    </source>
</evidence>
<dbReference type="PANTHER" id="PTHR11558:SF25">
    <property type="entry name" value="SPERMINE SYNTHASE"/>
    <property type="match status" value="1"/>
</dbReference>
<dbReference type="SUPFAM" id="SSF53335">
    <property type="entry name" value="S-adenosyl-L-methionine-dependent methyltransferases"/>
    <property type="match status" value="1"/>
</dbReference>
<dbReference type="PANTHER" id="PTHR11558">
    <property type="entry name" value="SPERMIDINE/SPERMINE SYNTHASE"/>
    <property type="match status" value="1"/>
</dbReference>
<dbReference type="Gene3D" id="2.40.33.10">
    <property type="entry name" value="PK beta-barrel domain-like"/>
    <property type="match status" value="1"/>
</dbReference>
<comment type="caution">
    <text evidence="6">The sequence shown here is derived from an EMBL/GenBank/DDBJ whole genome shotgun (WGS) entry which is preliminary data.</text>
</comment>
<dbReference type="GO" id="GO:0004766">
    <property type="term" value="F:spermidine synthase activity"/>
    <property type="evidence" value="ECO:0007669"/>
    <property type="project" value="TreeGrafter"/>
</dbReference>
<dbReference type="HAMAP" id="MF_00198">
    <property type="entry name" value="Spermidine_synth"/>
    <property type="match status" value="1"/>
</dbReference>
<keyword evidence="2 3" id="KW-0808">Transferase</keyword>
<dbReference type="GO" id="GO:0008295">
    <property type="term" value="P:spermidine biosynthetic process"/>
    <property type="evidence" value="ECO:0007669"/>
    <property type="project" value="TreeGrafter"/>
</dbReference>
<dbReference type="GO" id="GO:0004743">
    <property type="term" value="F:pyruvate kinase activity"/>
    <property type="evidence" value="ECO:0007669"/>
    <property type="project" value="InterPro"/>
</dbReference>
<dbReference type="CDD" id="cd02440">
    <property type="entry name" value="AdoMet_MTases"/>
    <property type="match status" value="1"/>
</dbReference>
<dbReference type="InterPro" id="IPR015806">
    <property type="entry name" value="Pyrv_Knase_insert_dom_sf"/>
</dbReference>
<dbReference type="Pfam" id="PF17284">
    <property type="entry name" value="Spermine_synt_N"/>
    <property type="match status" value="1"/>
</dbReference>
<dbReference type="InterPro" id="IPR030373">
    <property type="entry name" value="PABS_CS"/>
</dbReference>